<keyword evidence="2" id="KW-0472">Membrane</keyword>
<dbReference type="RefSeq" id="WP_252168180.1">
    <property type="nucleotide sequence ID" value="NZ_CP084930.1"/>
</dbReference>
<keyword evidence="4" id="KW-1185">Reference proteome</keyword>
<gene>
    <name evidence="3" type="ORF">LHA26_07990</name>
</gene>
<evidence type="ECO:0000256" key="1">
    <source>
        <dbReference type="ARBA" id="ARBA00007613"/>
    </source>
</evidence>
<protein>
    <submittedName>
        <fullName evidence="3">Efflux transporter outer membrane subunit</fullName>
    </submittedName>
</protein>
<evidence type="ECO:0000313" key="3">
    <source>
        <dbReference type="EMBL" id="USI74377.1"/>
    </source>
</evidence>
<dbReference type="PANTHER" id="PTHR30203">
    <property type="entry name" value="OUTER MEMBRANE CATION EFFLUX PROTEIN"/>
    <property type="match status" value="1"/>
</dbReference>
<dbReference type="Pfam" id="PF02321">
    <property type="entry name" value="OEP"/>
    <property type="match status" value="2"/>
</dbReference>
<reference evidence="3" key="1">
    <citation type="journal article" date="2022" name="Toxins">
        <title>Genomic Analysis of Sphingopyxis sp. USTB-05 for Biodegrading Cyanobacterial Hepatotoxins.</title>
        <authorList>
            <person name="Liu C."/>
            <person name="Xu Q."/>
            <person name="Zhao Z."/>
            <person name="Zhang H."/>
            <person name="Liu X."/>
            <person name="Yin C."/>
            <person name="Liu Y."/>
            <person name="Yan H."/>
        </authorList>
    </citation>
    <scope>NUCLEOTIDE SEQUENCE</scope>
    <source>
        <strain evidence="3">NBD5</strain>
    </source>
</reference>
<organism evidence="3 4">
    <name type="scientific">Sphingomonas morindae</name>
    <dbReference type="NCBI Taxonomy" id="1541170"/>
    <lineage>
        <taxon>Bacteria</taxon>
        <taxon>Pseudomonadati</taxon>
        <taxon>Pseudomonadota</taxon>
        <taxon>Alphaproteobacteria</taxon>
        <taxon>Sphingomonadales</taxon>
        <taxon>Sphingomonadaceae</taxon>
        <taxon>Sphingomonas</taxon>
    </lineage>
</organism>
<keyword evidence="2" id="KW-0449">Lipoprotein</keyword>
<dbReference type="PROSITE" id="PS51257">
    <property type="entry name" value="PROKAR_LIPOPROTEIN"/>
    <property type="match status" value="1"/>
</dbReference>
<dbReference type="PANTHER" id="PTHR30203:SF25">
    <property type="entry name" value="OUTER MEMBRANE PROTEIN-RELATED"/>
    <property type="match status" value="1"/>
</dbReference>
<keyword evidence="2" id="KW-0564">Palmitate</keyword>
<comment type="similarity">
    <text evidence="1 2">Belongs to the outer membrane factor (OMF) (TC 1.B.17) family.</text>
</comment>
<comment type="subcellular location">
    <subcellularLocation>
        <location evidence="2">Cell membrane</location>
        <topology evidence="2">Lipid-anchor</topology>
    </subcellularLocation>
</comment>
<keyword evidence="2" id="KW-0812">Transmembrane</keyword>
<dbReference type="EMBL" id="CP084930">
    <property type="protein sequence ID" value="USI74377.1"/>
    <property type="molecule type" value="Genomic_DNA"/>
</dbReference>
<name>A0ABY4XBT5_9SPHN</name>
<dbReference type="InterPro" id="IPR003423">
    <property type="entry name" value="OMP_efflux"/>
</dbReference>
<keyword evidence="2" id="KW-1134">Transmembrane beta strand</keyword>
<dbReference type="NCBIfam" id="TIGR01845">
    <property type="entry name" value="outer_NodT"/>
    <property type="match status" value="1"/>
</dbReference>
<evidence type="ECO:0000256" key="2">
    <source>
        <dbReference type="RuleBase" id="RU362097"/>
    </source>
</evidence>
<sequence>MSRRLAPLAALLALAGCTVGPNYRAPEPALPQAFAAQPGPVAASPVDLTRWWEAFRDPQLTQLIAIGMAEAPDLQTAASRVRQARFQLVQARAAGLPQINGSVGGQYLRFDRIGQSGDVEGLVNRLRGQTQGAGGAGDGGGAASAVDVSSLPNDIKLVSAGFDASWAVDLFGGVRRQTEAARDQVQAAEWDARDARILLAGEIASDYLQMRGFQQQAAIAGEEADRQARALGLLEHTAQVGLVPQGNATRQRTQLATARAQVAPLQAQAQAQIHAIAVLIGRTPESLTGVLSPVRALPDAPPAIPPGLPVDLIRRRPDVRAAERRLAAATAQIGVQVAQLYPQISLTAMPQLAATWLGGFFIGKALQLTAQGAASFPILDFGRRRAGVDIAREQREQAYVQWRQTVLQALRDVEDALVRYDAERQSNDELRGGVASAQRALGTVTAQYQVGLSDYQPVLDAQQQLLQIRNSLTQSDTRIRTDLASLYLALGGGWREDDPAPIRPTIEDQPRK</sequence>
<accession>A0ABY4XBT5</accession>
<dbReference type="Gene3D" id="2.20.200.10">
    <property type="entry name" value="Outer membrane efflux proteins (OEP)"/>
    <property type="match status" value="1"/>
</dbReference>
<dbReference type="InterPro" id="IPR010131">
    <property type="entry name" value="MdtP/NodT-like"/>
</dbReference>
<proteinExistence type="inferred from homology"/>
<dbReference type="Proteomes" id="UP001056937">
    <property type="component" value="Chromosome 1"/>
</dbReference>
<dbReference type="Gene3D" id="1.20.1600.10">
    <property type="entry name" value="Outer membrane efflux proteins (OEP)"/>
    <property type="match status" value="1"/>
</dbReference>
<dbReference type="SUPFAM" id="SSF56954">
    <property type="entry name" value="Outer membrane efflux proteins (OEP)"/>
    <property type="match status" value="1"/>
</dbReference>
<evidence type="ECO:0000313" key="4">
    <source>
        <dbReference type="Proteomes" id="UP001056937"/>
    </source>
</evidence>